<dbReference type="SUPFAM" id="SSF103190">
    <property type="entry name" value="Sensory domain-like"/>
    <property type="match status" value="1"/>
</dbReference>
<dbReference type="InterPro" id="IPR029151">
    <property type="entry name" value="Sensor-like_sf"/>
</dbReference>
<dbReference type="SUPFAM" id="SSF141868">
    <property type="entry name" value="EAL domain-like"/>
    <property type="match status" value="1"/>
</dbReference>
<sequence>MTPLPNHMPHPLPEGLPPGLIRPYYQPIIAMDTGLIAGYEVLGRVVNNGVARSLGSFFADSSVPMDEHLKVDGYIRETAIRRIGGEEMPPLLFLNFKPEWLYHTGASGELQMLAMLEKYRLPPNRIVIEITEESFNGPMDILRGVIDRYRANGCQIAIDDVGIGFSSMDRIAQIQPNLLKIDMHMVKKSGTHNGYFGVLRSFSELAEQIGASLLFEGVETKEDLERAIQAGARYVQGFLFAKAEPELLSPEAFAPFVEAELASNLKRHVIKERHWLVHAEKIADQLMDMTGREDVVEDTDEWLERLLPALDESCIRVYICNGDGIQLSANFCRGTNGGWLREEQFRHVNWSWRPYYIPNLVQLSHRRRSIVSRAYTDLDTHEWIRTISVLVRDGVILFVDSTDNPG</sequence>
<reference evidence="2 3" key="1">
    <citation type="submission" date="2016-05" db="EMBL/GenBank/DDBJ databases">
        <title>Paenibacillus oryzae. sp. nov., isolated from the rice root.</title>
        <authorList>
            <person name="Zhang J."/>
            <person name="Zhang X."/>
        </authorList>
    </citation>
    <scope>NUCLEOTIDE SEQUENCE [LARGE SCALE GENOMIC DNA]</scope>
    <source>
        <strain evidence="2 3">1DrF-4</strain>
    </source>
</reference>
<comment type="caution">
    <text evidence="2">The sequence shown here is derived from an EMBL/GenBank/DDBJ whole genome shotgun (WGS) entry which is preliminary data.</text>
</comment>
<proteinExistence type="predicted"/>
<dbReference type="Proteomes" id="UP000092024">
    <property type="component" value="Unassembled WGS sequence"/>
</dbReference>
<feature type="domain" description="EAL" evidence="1">
    <location>
        <begin position="5"/>
        <end position="257"/>
    </location>
</feature>
<dbReference type="InterPro" id="IPR035919">
    <property type="entry name" value="EAL_sf"/>
</dbReference>
<dbReference type="Gene3D" id="3.20.20.450">
    <property type="entry name" value="EAL domain"/>
    <property type="match status" value="1"/>
</dbReference>
<dbReference type="RefSeq" id="WP_068686167.1">
    <property type="nucleotide sequence ID" value="NZ_LYPA01000071.1"/>
</dbReference>
<accession>A0A1A5YDI8</accession>
<dbReference type="Gene3D" id="3.30.450.20">
    <property type="entry name" value="PAS domain"/>
    <property type="match status" value="1"/>
</dbReference>
<dbReference type="GO" id="GO:0071111">
    <property type="term" value="F:cyclic-guanylate-specific phosphodiesterase activity"/>
    <property type="evidence" value="ECO:0007669"/>
    <property type="project" value="InterPro"/>
</dbReference>
<evidence type="ECO:0000313" key="3">
    <source>
        <dbReference type="Proteomes" id="UP000092024"/>
    </source>
</evidence>
<dbReference type="STRING" id="1844972.A7K91_06815"/>
<dbReference type="Pfam" id="PF10388">
    <property type="entry name" value="YkuI_C"/>
    <property type="match status" value="1"/>
</dbReference>
<dbReference type="InterPro" id="IPR018842">
    <property type="entry name" value="YkuI_C"/>
</dbReference>
<dbReference type="InterPro" id="IPR001633">
    <property type="entry name" value="EAL_dom"/>
</dbReference>
<keyword evidence="3" id="KW-1185">Reference proteome</keyword>
<protein>
    <submittedName>
        <fullName evidence="2">Diguanylate phosphodiesterase</fullName>
    </submittedName>
</protein>
<dbReference type="PROSITE" id="PS50883">
    <property type="entry name" value="EAL"/>
    <property type="match status" value="1"/>
</dbReference>
<evidence type="ECO:0000259" key="1">
    <source>
        <dbReference type="PROSITE" id="PS50883"/>
    </source>
</evidence>
<dbReference type="InterPro" id="IPR050706">
    <property type="entry name" value="Cyclic-di-GMP_PDE-like"/>
</dbReference>
<dbReference type="PANTHER" id="PTHR33121:SF82">
    <property type="entry name" value="SIGNAL TRANSDUCTION PROTEIN CONTAINING A EAL DOMAIN"/>
    <property type="match status" value="1"/>
</dbReference>
<dbReference type="AlphaFoldDB" id="A0A1A5YDI8"/>
<evidence type="ECO:0000313" key="2">
    <source>
        <dbReference type="EMBL" id="OBR63647.1"/>
    </source>
</evidence>
<organism evidence="2 3">
    <name type="scientific">Paenibacillus oryzae</name>
    <dbReference type="NCBI Taxonomy" id="1844972"/>
    <lineage>
        <taxon>Bacteria</taxon>
        <taxon>Bacillati</taxon>
        <taxon>Bacillota</taxon>
        <taxon>Bacilli</taxon>
        <taxon>Bacillales</taxon>
        <taxon>Paenibacillaceae</taxon>
        <taxon>Paenibacillus</taxon>
    </lineage>
</organism>
<dbReference type="CDD" id="cd01948">
    <property type="entry name" value="EAL"/>
    <property type="match status" value="1"/>
</dbReference>
<gene>
    <name evidence="2" type="ORF">A7K91_06815</name>
</gene>
<dbReference type="OrthoDB" id="1673646at2"/>
<name>A0A1A5YDI8_9BACL</name>
<dbReference type="Pfam" id="PF00563">
    <property type="entry name" value="EAL"/>
    <property type="match status" value="1"/>
</dbReference>
<dbReference type="EMBL" id="LYPA01000071">
    <property type="protein sequence ID" value="OBR63647.1"/>
    <property type="molecule type" value="Genomic_DNA"/>
</dbReference>
<dbReference type="SMART" id="SM00052">
    <property type="entry name" value="EAL"/>
    <property type="match status" value="1"/>
</dbReference>
<dbReference type="PANTHER" id="PTHR33121">
    <property type="entry name" value="CYCLIC DI-GMP PHOSPHODIESTERASE PDEF"/>
    <property type="match status" value="1"/>
</dbReference>